<dbReference type="EMBL" id="AP022557">
    <property type="protein sequence ID" value="BBW97333.1"/>
    <property type="molecule type" value="Genomic_DNA"/>
</dbReference>
<keyword evidence="2" id="KW-1185">Reference proteome</keyword>
<name>A0A679FMV5_9BACL</name>
<proteinExistence type="predicted"/>
<evidence type="ECO:0000313" key="2">
    <source>
        <dbReference type="Proteomes" id="UP000501421"/>
    </source>
</evidence>
<sequence length="49" mass="5508">MVIVRNKEIPLSMSRLDHLTSRHGDKKSERCCEKQNGTDIVIAGSGLRK</sequence>
<accession>A0A679FMV5</accession>
<dbReference type="Proteomes" id="UP000501421">
    <property type="component" value="Chromosome"/>
</dbReference>
<protein>
    <submittedName>
        <fullName evidence="1">Uncharacterized protein</fullName>
    </submittedName>
</protein>
<gene>
    <name evidence="1" type="ORF">GsuE55_21660</name>
</gene>
<reference evidence="2" key="1">
    <citation type="journal article" date="2020" name="Microbiol. Resour. Announc.">
        <title>Complete Genome Sequence of Geobacillus sp. Strain E55-1, Isolated from Mine Geyser in Japan.</title>
        <authorList>
            <person name="Miyazaki K."/>
            <person name="Hase E."/>
            <person name="Tokito N."/>
        </authorList>
    </citation>
    <scope>NUCLEOTIDE SEQUENCE [LARGE SCALE GENOMIC DNA]</scope>
    <source>
        <strain evidence="2">E55-1</strain>
    </source>
</reference>
<dbReference type="AlphaFoldDB" id="A0A679FMV5"/>
<organism evidence="1 2">
    <name type="scientific">Geobacillus subterraneus</name>
    <dbReference type="NCBI Taxonomy" id="129338"/>
    <lineage>
        <taxon>Bacteria</taxon>
        <taxon>Bacillati</taxon>
        <taxon>Bacillota</taxon>
        <taxon>Bacilli</taxon>
        <taxon>Bacillales</taxon>
        <taxon>Anoxybacillaceae</taxon>
        <taxon>Geobacillus</taxon>
    </lineage>
</organism>
<evidence type="ECO:0000313" key="1">
    <source>
        <dbReference type="EMBL" id="BBW97333.1"/>
    </source>
</evidence>